<feature type="transmembrane region" description="Helical" evidence="10">
    <location>
        <begin position="234"/>
        <end position="252"/>
    </location>
</feature>
<dbReference type="CDD" id="cd00063">
    <property type="entry name" value="FN3"/>
    <property type="match status" value="1"/>
</dbReference>
<dbReference type="SMART" id="SM00060">
    <property type="entry name" value="FN3"/>
    <property type="match status" value="1"/>
</dbReference>
<dbReference type="GO" id="GO:0009897">
    <property type="term" value="C:external side of plasma membrane"/>
    <property type="evidence" value="ECO:0007669"/>
    <property type="project" value="TreeGrafter"/>
</dbReference>
<dbReference type="PROSITE" id="PS50853">
    <property type="entry name" value="FN3"/>
    <property type="match status" value="1"/>
</dbReference>
<sequence length="369" mass="41757">MSSSYFLGSGELFPFICLLLLHSAEPNASSEPVKCICYNSDFMECTWSHSDGEPNYTMHYWYASEPAQECGSYIQQDGYNIGCNFTKDKIREFVNFHVNRIGIIGSERVIPPNQTFQLQDQVKPNPPTNLTVNTTTNNGISLSWEPPMIQHCLQYEIKYKSNKDKDWQIESLQEQTKFPVPSVDPKKLYTFKVRAKINNFCGTTLFWSEWSSSVTWGNLDATETPGDTRLQMCITLIPGLIILALILLVLILKNEKLKVIIIPKIPNPGRRFDSLFDNFGGNFQDWLGVPKDTLEGFKPIYHENACLVSEPPPYSKEDTQQRGPWQHLERPVFLGKDTVPSNGGGVQPETLFIDVVRLAESNSGGRECG</sequence>
<dbReference type="InterPro" id="IPR003531">
    <property type="entry name" value="Hempt_rcpt_S_F1_CS"/>
</dbReference>
<dbReference type="PANTHER" id="PTHR23037:SF47">
    <property type="entry name" value="INTERLEUKIN 2 RECEPTOR SUBUNIT GAMMA"/>
    <property type="match status" value="1"/>
</dbReference>
<dbReference type="AlphaFoldDB" id="V9KQZ4"/>
<keyword evidence="4 11" id="KW-0732">Signal</keyword>
<evidence type="ECO:0000256" key="6">
    <source>
        <dbReference type="ARBA" id="ARBA00023136"/>
    </source>
</evidence>
<dbReference type="InterPro" id="IPR003961">
    <property type="entry name" value="FN3_dom"/>
</dbReference>
<dbReference type="GO" id="GO:0004896">
    <property type="term" value="F:cytokine receptor activity"/>
    <property type="evidence" value="ECO:0007669"/>
    <property type="project" value="InterPro"/>
</dbReference>
<feature type="domain" description="Fibronectin type-III" evidence="12">
    <location>
        <begin position="126"/>
        <end position="227"/>
    </location>
</feature>
<dbReference type="PANTHER" id="PTHR23037">
    <property type="entry name" value="CYTOKINE RECEPTOR"/>
    <property type="match status" value="1"/>
</dbReference>
<reference evidence="13" key="1">
    <citation type="journal article" date="2014" name="Nature">
        <title>Elephant shark genome provides unique insights into gnathostome evolution.</title>
        <authorList>
            <consortium name="International Elephant Shark Genome Sequencing Consortium"/>
            <person name="Venkatesh B."/>
            <person name="Lee A.P."/>
            <person name="Ravi V."/>
            <person name="Maurya A.K."/>
            <person name="Lian M.M."/>
            <person name="Swann J.B."/>
            <person name="Ohta Y."/>
            <person name="Flajnik M.F."/>
            <person name="Sutoh Y."/>
            <person name="Kasahara M."/>
            <person name="Hoon S."/>
            <person name="Gangu V."/>
            <person name="Roy S.W."/>
            <person name="Irimia M."/>
            <person name="Korzh V."/>
            <person name="Kondrychyn I."/>
            <person name="Lim Z.W."/>
            <person name="Tay B.H."/>
            <person name="Tohari S."/>
            <person name="Kong K.W."/>
            <person name="Ho S."/>
            <person name="Lorente-Galdos B."/>
            <person name="Quilez J."/>
            <person name="Marques-Bonet T."/>
            <person name="Raney B.J."/>
            <person name="Ingham P.W."/>
            <person name="Tay A."/>
            <person name="Hillier L.W."/>
            <person name="Minx P."/>
            <person name="Boehm T."/>
            <person name="Wilson R.K."/>
            <person name="Brenner S."/>
            <person name="Warren W.C."/>
        </authorList>
    </citation>
    <scope>NUCLEOTIDE SEQUENCE</scope>
    <source>
        <tissue evidence="13">Spleen</tissue>
    </source>
</reference>
<dbReference type="InterPro" id="IPR036116">
    <property type="entry name" value="FN3_sf"/>
</dbReference>
<evidence type="ECO:0000256" key="2">
    <source>
        <dbReference type="ARBA" id="ARBA00008159"/>
    </source>
</evidence>
<evidence type="ECO:0000256" key="3">
    <source>
        <dbReference type="ARBA" id="ARBA00022692"/>
    </source>
</evidence>
<dbReference type="FunFam" id="2.60.40.10:FF:000754">
    <property type="entry name" value="Cytokine receptor common subunit gamma"/>
    <property type="match status" value="1"/>
</dbReference>
<evidence type="ECO:0000259" key="12">
    <source>
        <dbReference type="PROSITE" id="PS50853"/>
    </source>
</evidence>
<evidence type="ECO:0000256" key="7">
    <source>
        <dbReference type="ARBA" id="ARBA00023157"/>
    </source>
</evidence>
<evidence type="ECO:0000256" key="1">
    <source>
        <dbReference type="ARBA" id="ARBA00004479"/>
    </source>
</evidence>
<evidence type="ECO:0000256" key="8">
    <source>
        <dbReference type="ARBA" id="ARBA00023170"/>
    </source>
</evidence>
<dbReference type="PROSITE" id="PS01355">
    <property type="entry name" value="HEMATOPO_REC_S_F1"/>
    <property type="match status" value="1"/>
</dbReference>
<evidence type="ECO:0000256" key="4">
    <source>
        <dbReference type="ARBA" id="ARBA00022729"/>
    </source>
</evidence>
<evidence type="ECO:0000256" key="10">
    <source>
        <dbReference type="SAM" id="Phobius"/>
    </source>
</evidence>
<keyword evidence="9" id="KW-0325">Glycoprotein</keyword>
<evidence type="ECO:0000256" key="11">
    <source>
        <dbReference type="SAM" id="SignalP"/>
    </source>
</evidence>
<evidence type="ECO:0000313" key="13">
    <source>
        <dbReference type="EMBL" id="AFP00750.1"/>
    </source>
</evidence>
<evidence type="ECO:0000256" key="5">
    <source>
        <dbReference type="ARBA" id="ARBA00022989"/>
    </source>
</evidence>
<comment type="subcellular location">
    <subcellularLocation>
        <location evidence="1">Membrane</location>
        <topology evidence="1">Single-pass type I membrane protein</topology>
    </subcellularLocation>
</comment>
<dbReference type="Pfam" id="PF21605">
    <property type="entry name" value="CRLF2-like_D2"/>
    <property type="match status" value="1"/>
</dbReference>
<keyword evidence="3 10" id="KW-0812">Transmembrane</keyword>
<feature type="chain" id="PRO_5004778448" evidence="11">
    <location>
        <begin position="31"/>
        <end position="369"/>
    </location>
</feature>
<dbReference type="SUPFAM" id="SSF49265">
    <property type="entry name" value="Fibronectin type III"/>
    <property type="match status" value="2"/>
</dbReference>
<accession>V9KQZ4</accession>
<dbReference type="EMBL" id="JW868232">
    <property type="protein sequence ID" value="AFP00750.1"/>
    <property type="molecule type" value="mRNA"/>
</dbReference>
<keyword evidence="8 13" id="KW-0675">Receptor</keyword>
<evidence type="ECO:0000256" key="9">
    <source>
        <dbReference type="ARBA" id="ARBA00023180"/>
    </source>
</evidence>
<name>V9KQZ4_CALMI</name>
<comment type="similarity">
    <text evidence="2">Belongs to the type I cytokine receptor family. Type 5 subfamily.</text>
</comment>
<keyword evidence="5 10" id="KW-1133">Transmembrane helix</keyword>
<proteinExistence type="evidence at transcript level"/>
<keyword evidence="7" id="KW-1015">Disulfide bond</keyword>
<protein>
    <submittedName>
        <fullName evidence="13">Interleukin 2 receptor, gamma (Severe combined immunodeficiency)</fullName>
    </submittedName>
</protein>
<dbReference type="InterPro" id="IPR013783">
    <property type="entry name" value="Ig-like_fold"/>
</dbReference>
<dbReference type="InterPro" id="IPR048648">
    <property type="entry name" value="CRLF2-like_D2"/>
</dbReference>
<dbReference type="Pfam" id="PF22012">
    <property type="entry name" value="TSLPR_D1"/>
    <property type="match status" value="1"/>
</dbReference>
<feature type="signal peptide" evidence="11">
    <location>
        <begin position="1"/>
        <end position="30"/>
    </location>
</feature>
<organism evidence="13">
    <name type="scientific">Callorhinchus milii</name>
    <name type="common">Ghost shark</name>
    <dbReference type="NCBI Taxonomy" id="7868"/>
    <lineage>
        <taxon>Eukaryota</taxon>
        <taxon>Metazoa</taxon>
        <taxon>Chordata</taxon>
        <taxon>Craniata</taxon>
        <taxon>Vertebrata</taxon>
        <taxon>Chondrichthyes</taxon>
        <taxon>Holocephali</taxon>
        <taxon>Chimaeriformes</taxon>
        <taxon>Callorhinchidae</taxon>
        <taxon>Callorhinchus</taxon>
    </lineage>
</organism>
<keyword evidence="6 10" id="KW-0472">Membrane</keyword>
<dbReference type="InterPro" id="IPR053856">
    <property type="entry name" value="TSLPR_D1"/>
</dbReference>
<dbReference type="Gene3D" id="2.60.40.10">
    <property type="entry name" value="Immunoglobulins"/>
    <property type="match status" value="2"/>
</dbReference>